<organism evidence="2 3">
    <name type="scientific">Leishmania orientalis</name>
    <dbReference type="NCBI Taxonomy" id="2249476"/>
    <lineage>
        <taxon>Eukaryota</taxon>
        <taxon>Discoba</taxon>
        <taxon>Euglenozoa</taxon>
        <taxon>Kinetoplastea</taxon>
        <taxon>Metakinetoplastina</taxon>
        <taxon>Trypanosomatida</taxon>
        <taxon>Trypanosomatidae</taxon>
        <taxon>Leishmaniinae</taxon>
        <taxon>Leishmania</taxon>
    </lineage>
</organism>
<accession>A0A836K6A8</accession>
<feature type="signal peptide" evidence="1">
    <location>
        <begin position="1"/>
        <end position="38"/>
    </location>
</feature>
<name>A0A836K6A8_9TRYP</name>
<reference evidence="3" key="1">
    <citation type="journal article" date="2021" name="Microbiol. Resour. Announc.">
        <title>LGAAP: Leishmaniinae Genome Assembly and Annotation Pipeline.</title>
        <authorList>
            <person name="Almutairi H."/>
            <person name="Urbaniak M.D."/>
            <person name="Bates M.D."/>
            <person name="Jariyapan N."/>
            <person name="Kwakye-Nuako G."/>
            <person name="Thomaz-Soccol V."/>
            <person name="Al-Salem W.S."/>
            <person name="Dillon R.J."/>
            <person name="Bates P.A."/>
            <person name="Gatherer D."/>
        </authorList>
    </citation>
    <scope>NUCLEOTIDE SEQUENCE [LARGE SCALE GENOMIC DNA]</scope>
</reference>
<dbReference type="SUPFAM" id="SSF52833">
    <property type="entry name" value="Thioredoxin-like"/>
    <property type="match status" value="1"/>
</dbReference>
<dbReference type="InterPro" id="IPR036249">
    <property type="entry name" value="Thioredoxin-like_sf"/>
</dbReference>
<dbReference type="KEGG" id="loi:92356138"/>
<dbReference type="Proteomes" id="UP000674143">
    <property type="component" value="Unassembled WGS sequence"/>
</dbReference>
<dbReference type="GeneID" id="92356138"/>
<keyword evidence="1" id="KW-0732">Signal</keyword>
<sequence>MPYVPSRHGAGGRWGGLSRTFLLIALLILMVSVRSGVAVTGEHDDRAGDPFGPLVHSFTTRQSFHRHLTLSSNPLVLLIFEQDGVTVLDFWAPLLRRISHKFDEFGIEVAQAAMTSEIARQLADALQARSGPLILFFQGIGDTPSDGGKALKVPIAYQGDVDIASILSWGLSCISSSVTHRVHSDADLVRFFALYPQYPALPHVLYFPSANYTPGGYLSVSQHFASDAVFGVVPNAFVAPDATIVAQRYNITNKGELPVLLVLHKASGDDDGGAGESDRVFRMPATSTSLSYREALAFLSTHITDTVAAFVEKASTTKSSHLQDVAENRRVYMLSQLIERQLDIAEEERLQMAREPIVVKDQATWLKECVKQPKKHRCIAAFIDSTQDPLAEENAVKVLSIVSLKLLDLMGREAQKVSLVVVDRQGSDAVRAYFDVGQSGFPDVLFLSFDRPAKYFNFVGAFSAEGVVQFVVSHDAQLTRKDVRGGRAFIPRMVPKLEEVRADLRSSSDDERDL</sequence>
<dbReference type="RefSeq" id="XP_067058305.1">
    <property type="nucleotide sequence ID" value="XM_067202204.1"/>
</dbReference>
<comment type="caution">
    <text evidence="2">The sequence shown here is derived from an EMBL/GenBank/DDBJ whole genome shotgun (WGS) entry which is preliminary data.</text>
</comment>
<keyword evidence="3" id="KW-1185">Reference proteome</keyword>
<evidence type="ECO:0000256" key="1">
    <source>
        <dbReference type="SAM" id="SignalP"/>
    </source>
</evidence>
<feature type="chain" id="PRO_5032922977" description="Ch36-1190 protein" evidence="1">
    <location>
        <begin position="39"/>
        <end position="514"/>
    </location>
</feature>
<evidence type="ECO:0000313" key="2">
    <source>
        <dbReference type="EMBL" id="KAG5464674.1"/>
    </source>
</evidence>
<gene>
    <name evidence="2" type="ORF">LSCM4_00114</name>
</gene>
<evidence type="ECO:0008006" key="4">
    <source>
        <dbReference type="Google" id="ProtNLM"/>
    </source>
</evidence>
<reference evidence="3" key="2">
    <citation type="journal article" date="2021" name="Sci. Data">
        <title>Chromosome-scale genome sequencing, assembly and annotation of six genomes from subfamily Leishmaniinae.</title>
        <authorList>
            <person name="Almutairi H."/>
            <person name="Urbaniak M.D."/>
            <person name="Bates M.D."/>
            <person name="Jariyapan N."/>
            <person name="Kwakye-Nuako G."/>
            <person name="Thomaz Soccol V."/>
            <person name="Al-Salem W.S."/>
            <person name="Dillon R.J."/>
            <person name="Bates P.A."/>
            <person name="Gatherer D."/>
        </authorList>
    </citation>
    <scope>NUCLEOTIDE SEQUENCE [LARGE SCALE GENOMIC DNA]</scope>
</reference>
<protein>
    <recommendedName>
        <fullName evidence="4">Ch36-1190 protein</fullName>
    </recommendedName>
</protein>
<proteinExistence type="predicted"/>
<evidence type="ECO:0000313" key="3">
    <source>
        <dbReference type="Proteomes" id="UP000674143"/>
    </source>
</evidence>
<dbReference type="EMBL" id="JAFHLR010000036">
    <property type="protein sequence ID" value="KAG5464674.1"/>
    <property type="molecule type" value="Genomic_DNA"/>
</dbReference>
<dbReference type="AlphaFoldDB" id="A0A836K6A8"/>